<reference evidence="1 2" key="1">
    <citation type="submission" date="2015-11" db="EMBL/GenBank/DDBJ databases">
        <title>Genome sequences of Lysobacter enzymogenes strain C3 and Lysobacter antibioticus ATCC 29479.</title>
        <authorList>
            <person name="Kobayashi D.Y."/>
        </authorList>
    </citation>
    <scope>NUCLEOTIDE SEQUENCE [LARGE SCALE GENOMIC DNA]</scope>
    <source>
        <strain evidence="1 2">C3</strain>
    </source>
</reference>
<dbReference type="PROSITE" id="PS51257">
    <property type="entry name" value="PROKAR_LIPOPROTEIN"/>
    <property type="match status" value="1"/>
</dbReference>
<protein>
    <submittedName>
        <fullName evidence="1">Lipoprotein</fullName>
    </submittedName>
</protein>
<gene>
    <name evidence="1" type="ORF">GLE_5214</name>
</gene>
<dbReference type="EMBL" id="CP013140">
    <property type="protein sequence ID" value="ALN60555.1"/>
    <property type="molecule type" value="Genomic_DNA"/>
</dbReference>
<evidence type="ECO:0000313" key="1">
    <source>
        <dbReference type="EMBL" id="ALN60555.1"/>
    </source>
</evidence>
<keyword evidence="1" id="KW-0449">Lipoprotein</keyword>
<dbReference type="AlphaFoldDB" id="A0A0S2DPB4"/>
<dbReference type="Proteomes" id="UP000061569">
    <property type="component" value="Chromosome"/>
</dbReference>
<proteinExistence type="predicted"/>
<evidence type="ECO:0000313" key="2">
    <source>
        <dbReference type="Proteomes" id="UP000061569"/>
    </source>
</evidence>
<accession>A0A0S2DPB4</accession>
<name>A0A0S2DPB4_LYSEN</name>
<organism evidence="1 2">
    <name type="scientific">Lysobacter enzymogenes</name>
    <dbReference type="NCBI Taxonomy" id="69"/>
    <lineage>
        <taxon>Bacteria</taxon>
        <taxon>Pseudomonadati</taxon>
        <taxon>Pseudomonadota</taxon>
        <taxon>Gammaproteobacteria</taxon>
        <taxon>Lysobacterales</taxon>
        <taxon>Lysobacteraceae</taxon>
        <taxon>Lysobacter</taxon>
    </lineage>
</organism>
<sequence>MRKLSLCLAASLLSALLTGCYPPPVMNPTADHPQQAPHVDLSDDAAPAEAA</sequence>
<dbReference type="KEGG" id="lez:GLE_5214"/>
<dbReference type="PATRIC" id="fig|69.6.peg.5132"/>
<dbReference type="RefSeq" id="WP_157490459.1">
    <property type="nucleotide sequence ID" value="NZ_CP067396.1"/>
</dbReference>